<dbReference type="PANTHER" id="PTHR11895:SF7">
    <property type="entry name" value="GLUTAMYL-TRNA(GLN) AMIDOTRANSFERASE SUBUNIT A, MITOCHONDRIAL"/>
    <property type="match status" value="1"/>
</dbReference>
<dbReference type="Proteomes" id="UP001564760">
    <property type="component" value="Unassembled WGS sequence"/>
</dbReference>
<evidence type="ECO:0000256" key="2">
    <source>
        <dbReference type="ARBA" id="ARBA00009199"/>
    </source>
</evidence>
<dbReference type="EMBL" id="JBGEDP010000001">
    <property type="protein sequence ID" value="MEY8015166.1"/>
    <property type="molecule type" value="Genomic_DNA"/>
</dbReference>
<dbReference type="InterPro" id="IPR023631">
    <property type="entry name" value="Amidase_dom"/>
</dbReference>
<name>A0ABV4C0W0_9MYCO</name>
<organism evidence="5 6">
    <name type="scientific">Mycobacterium servetii</name>
    <dbReference type="NCBI Taxonomy" id="3237418"/>
    <lineage>
        <taxon>Bacteria</taxon>
        <taxon>Bacillati</taxon>
        <taxon>Actinomycetota</taxon>
        <taxon>Actinomycetes</taxon>
        <taxon>Mycobacteriales</taxon>
        <taxon>Mycobacteriaceae</taxon>
        <taxon>Mycobacterium</taxon>
    </lineage>
</organism>
<dbReference type="PROSITE" id="PS00571">
    <property type="entry name" value="AMIDASES"/>
    <property type="match status" value="1"/>
</dbReference>
<reference evidence="5 6" key="1">
    <citation type="submission" date="2024-08" db="EMBL/GenBank/DDBJ databases">
        <title>Mycobacterium servetensis sp. nov., a novel rapid-growing mycobacterial species recovered from a human patient in Zaragoza, Spain.</title>
        <authorList>
            <person name="Tristancho-Baro A.I."/>
            <person name="Buenestado-Serrano S."/>
            <person name="Garcia De Viedma D."/>
            <person name="Milagro-Beamonte A."/>
            <person name="Burillo N."/>
            <person name="Sanz S."/>
            <person name="Lopez-Calleja A.I."/>
            <person name="Penas-Utrilla D."/>
            <person name="Guardingo M."/>
            <person name="Garcia M.J."/>
            <person name="Vinuelas-Bayon J."/>
        </authorList>
    </citation>
    <scope>NUCLEOTIDE SEQUENCE [LARGE SCALE GENOMIC DNA]</scope>
    <source>
        <strain evidence="6">HUMS_12744610</strain>
    </source>
</reference>
<dbReference type="EC" id="3.5.1.4" evidence="3"/>
<dbReference type="InterPro" id="IPR000120">
    <property type="entry name" value="Amidase"/>
</dbReference>
<sequence>MDARELAFAGAAAQARMLADGDVTAPELLEVYLDRIARLDSELRCYRVVLADSARYDAAVAQERLDAGERLPLLGVPIAVKDDVDVAGEVTAYGSGGHGPAATADAEVVRRLRAAGAVILGKTNTPELMMFPYTESLAFGATRNPWNLTRTPGGSSGGSAAAVAAGLAPLALGSDGGGSIRIPAIWCGLFGLKPQRDRISLEPHDNAWYGLSVNGPLARSVLDAAVFLDATATGPAVPGAEGEFVAAAGRPPGRLRIAMSTKVPTPLPVRVGKAQLAAVEEAGALLRELGHEVIHADPEYPPAAILANYLPRYLRGIGDDADALAHPERMETRTRNIARLGSFFSDRRMAALVAAEPALSARIQAIFDDVDVVVTPGNAAGPSRIGAYQHRGAVSTLLLVAQRVPYQQIWNLTGQPVAAVPWDFDGDRLPLAVQLVGRPDDEATLLSLSAQIEAARPWAHRRPPLS</sequence>
<dbReference type="InterPro" id="IPR036928">
    <property type="entry name" value="AS_sf"/>
</dbReference>
<dbReference type="Gene3D" id="3.90.1300.10">
    <property type="entry name" value="Amidase signature (AS) domain"/>
    <property type="match status" value="1"/>
</dbReference>
<proteinExistence type="inferred from homology"/>
<keyword evidence="6" id="KW-1185">Reference proteome</keyword>
<comment type="caution">
    <text evidence="5">The sequence shown here is derived from an EMBL/GenBank/DDBJ whole genome shotgun (WGS) entry which is preliminary data.</text>
</comment>
<dbReference type="RefSeq" id="WP_369737590.1">
    <property type="nucleotide sequence ID" value="NZ_JBGEDP010000001.1"/>
</dbReference>
<evidence type="ECO:0000259" key="4">
    <source>
        <dbReference type="Pfam" id="PF01425"/>
    </source>
</evidence>
<evidence type="ECO:0000256" key="1">
    <source>
        <dbReference type="ARBA" id="ARBA00001311"/>
    </source>
</evidence>
<evidence type="ECO:0000256" key="3">
    <source>
        <dbReference type="ARBA" id="ARBA00012922"/>
    </source>
</evidence>
<comment type="similarity">
    <text evidence="2">Belongs to the amidase family.</text>
</comment>
<comment type="catalytic activity">
    <reaction evidence="1">
        <text>a monocarboxylic acid amide + H2O = a monocarboxylate + NH4(+)</text>
        <dbReference type="Rhea" id="RHEA:12020"/>
        <dbReference type="ChEBI" id="CHEBI:15377"/>
        <dbReference type="ChEBI" id="CHEBI:28938"/>
        <dbReference type="ChEBI" id="CHEBI:35757"/>
        <dbReference type="ChEBI" id="CHEBI:83628"/>
        <dbReference type="EC" id="3.5.1.4"/>
    </reaction>
</comment>
<dbReference type="NCBIfam" id="NF009119">
    <property type="entry name" value="PRK12470.1"/>
    <property type="match status" value="1"/>
</dbReference>
<keyword evidence="5" id="KW-0378">Hydrolase</keyword>
<feature type="domain" description="Amidase" evidence="4">
    <location>
        <begin position="27"/>
        <end position="446"/>
    </location>
</feature>
<dbReference type="Pfam" id="PF01425">
    <property type="entry name" value="Amidase"/>
    <property type="match status" value="1"/>
</dbReference>
<dbReference type="PANTHER" id="PTHR11895">
    <property type="entry name" value="TRANSAMIDASE"/>
    <property type="match status" value="1"/>
</dbReference>
<accession>A0ABV4C0W0</accession>
<dbReference type="InterPro" id="IPR020556">
    <property type="entry name" value="Amidase_CS"/>
</dbReference>
<protein>
    <recommendedName>
        <fullName evidence="3">amidase</fullName>
        <ecNumber evidence="3">3.5.1.4</ecNumber>
    </recommendedName>
</protein>
<dbReference type="GO" id="GO:0004040">
    <property type="term" value="F:amidase activity"/>
    <property type="evidence" value="ECO:0007669"/>
    <property type="project" value="UniProtKB-EC"/>
</dbReference>
<evidence type="ECO:0000313" key="6">
    <source>
        <dbReference type="Proteomes" id="UP001564760"/>
    </source>
</evidence>
<gene>
    <name evidence="5" type="ORF">AB8998_09150</name>
</gene>
<evidence type="ECO:0000313" key="5">
    <source>
        <dbReference type="EMBL" id="MEY8015166.1"/>
    </source>
</evidence>
<dbReference type="SUPFAM" id="SSF75304">
    <property type="entry name" value="Amidase signature (AS) enzymes"/>
    <property type="match status" value="1"/>
</dbReference>